<reference evidence="2 3" key="1">
    <citation type="submission" date="2019-07" db="EMBL/GenBank/DDBJ databases">
        <title>Novel species of Flavobacterium.</title>
        <authorList>
            <person name="Liu Q."/>
            <person name="Xin Y.-H."/>
        </authorList>
    </citation>
    <scope>NUCLEOTIDE SEQUENCE [LARGE SCALE GENOMIC DNA]</scope>
    <source>
        <strain evidence="2 3">LB1R34</strain>
    </source>
</reference>
<dbReference type="OrthoDB" id="1268901at2"/>
<dbReference type="AlphaFoldDB" id="A0A553DY04"/>
<keyword evidence="3" id="KW-1185">Reference proteome</keyword>
<sequence>MKKIYYLFIIIFSFSVLSAQEKLSKEEKARREKNIQAGNPFAQFGYKARIATLSNGKYLEFHDLDSIVTIGTVRWHVYKNEIVGRIVQDSLNPDAQPIGDRAGRWISPDPLSEEFPSWSPYNMCLDNPMKYKDPDGRAAKWIEGTDGKAVSHTTNSDGSLKWSSNASPDTQRIGNAMAKTDIGTQTLNNLESSSTKVTLKVDTEKVETLKNGATVMGYSEGTKDANGKITKFEMTVYEKAIDKISTPTTENSNPAIMKDGQMIILSNYSKDEKIGAVGTHEGTHIVNKDSNSLSSPKSTTTESKPNRNEAIYYNEIDQNKKCDE</sequence>
<feature type="region of interest" description="Disordered" evidence="1">
    <location>
        <begin position="284"/>
        <end position="324"/>
    </location>
</feature>
<dbReference type="Proteomes" id="UP000316371">
    <property type="component" value="Unassembled WGS sequence"/>
</dbReference>
<feature type="compositionally biased region" description="Low complexity" evidence="1">
    <location>
        <begin position="292"/>
        <end position="303"/>
    </location>
</feature>
<name>A0A553DY04_9FLAO</name>
<dbReference type="RefSeq" id="WP_144257064.1">
    <property type="nucleotide sequence ID" value="NZ_VJZT01000013.1"/>
</dbReference>
<gene>
    <name evidence="2" type="ORF">FNW21_12370</name>
</gene>
<evidence type="ECO:0000313" key="2">
    <source>
        <dbReference type="EMBL" id="TRX37572.1"/>
    </source>
</evidence>
<feature type="compositionally biased region" description="Polar residues" evidence="1">
    <location>
        <begin position="151"/>
        <end position="168"/>
    </location>
</feature>
<dbReference type="Gene3D" id="2.180.10.10">
    <property type="entry name" value="RHS repeat-associated core"/>
    <property type="match status" value="1"/>
</dbReference>
<accession>A0A553DY04</accession>
<proteinExistence type="predicted"/>
<evidence type="ECO:0000256" key="1">
    <source>
        <dbReference type="SAM" id="MobiDB-lite"/>
    </source>
</evidence>
<dbReference type="EMBL" id="VJZT01000013">
    <property type="protein sequence ID" value="TRX37572.1"/>
    <property type="molecule type" value="Genomic_DNA"/>
</dbReference>
<organism evidence="2 3">
    <name type="scientific">Flavobacterium restrictum</name>
    <dbReference type="NCBI Taxonomy" id="2594428"/>
    <lineage>
        <taxon>Bacteria</taxon>
        <taxon>Pseudomonadati</taxon>
        <taxon>Bacteroidota</taxon>
        <taxon>Flavobacteriia</taxon>
        <taxon>Flavobacteriales</taxon>
        <taxon>Flavobacteriaceae</taxon>
        <taxon>Flavobacterium</taxon>
    </lineage>
</organism>
<evidence type="ECO:0008006" key="4">
    <source>
        <dbReference type="Google" id="ProtNLM"/>
    </source>
</evidence>
<protein>
    <recommendedName>
        <fullName evidence="4">RHS repeat-associated core domain-containing protein</fullName>
    </recommendedName>
</protein>
<feature type="region of interest" description="Disordered" evidence="1">
    <location>
        <begin position="148"/>
        <end position="168"/>
    </location>
</feature>
<evidence type="ECO:0000313" key="3">
    <source>
        <dbReference type="Proteomes" id="UP000316371"/>
    </source>
</evidence>
<comment type="caution">
    <text evidence="2">The sequence shown here is derived from an EMBL/GenBank/DDBJ whole genome shotgun (WGS) entry which is preliminary data.</text>
</comment>